<dbReference type="Pfam" id="PF21337">
    <property type="entry name" value="Peptidase_M17_N_1"/>
    <property type="match status" value="1"/>
</dbReference>
<proteinExistence type="predicted"/>
<reference evidence="2" key="1">
    <citation type="submission" date="2018-06" db="EMBL/GenBank/DDBJ databases">
        <authorList>
            <person name="Zhirakovskaya E."/>
        </authorList>
    </citation>
    <scope>NUCLEOTIDE SEQUENCE</scope>
</reference>
<evidence type="ECO:0000259" key="1">
    <source>
        <dbReference type="Pfam" id="PF21337"/>
    </source>
</evidence>
<evidence type="ECO:0000313" key="2">
    <source>
        <dbReference type="EMBL" id="VAV90492.1"/>
    </source>
</evidence>
<dbReference type="AlphaFoldDB" id="A0A3B0REV8"/>
<keyword evidence="2" id="KW-0645">Protease</keyword>
<dbReference type="InterPro" id="IPR048816">
    <property type="entry name" value="Peptidase_M17_N_1"/>
</dbReference>
<keyword evidence="2" id="KW-0378">Hydrolase</keyword>
<dbReference type="EMBL" id="UOEG01000060">
    <property type="protein sequence ID" value="VAV90492.1"/>
    <property type="molecule type" value="Genomic_DNA"/>
</dbReference>
<name>A0A3B0REV8_9ZZZZ</name>
<gene>
    <name evidence="2" type="ORF">MNBD_ALPHA07-799</name>
</gene>
<keyword evidence="2" id="KW-0031">Aminopeptidase</keyword>
<dbReference type="GO" id="GO:0004177">
    <property type="term" value="F:aminopeptidase activity"/>
    <property type="evidence" value="ECO:0007669"/>
    <property type="project" value="UniProtKB-KW"/>
</dbReference>
<dbReference type="EC" id="3.4.11.23" evidence="2"/>
<dbReference type="Gene3D" id="3.40.220.10">
    <property type="entry name" value="Leucine Aminopeptidase, subunit E, domain 1"/>
    <property type="match status" value="1"/>
</dbReference>
<feature type="domain" description="M17 aminopeptidase N-terminal" evidence="1">
    <location>
        <begin position="13"/>
        <end position="132"/>
    </location>
</feature>
<protein>
    <submittedName>
        <fullName evidence="2">Peptidase B</fullName>
        <ecNumber evidence="2">3.4.11.23</ecNumber>
    </submittedName>
</protein>
<accession>A0A3B0REV8</accession>
<dbReference type="InterPro" id="IPR043472">
    <property type="entry name" value="Macro_dom-like"/>
</dbReference>
<feature type="non-terminal residue" evidence="2">
    <location>
        <position position="180"/>
    </location>
</feature>
<sequence length="180" mass="19109">MRLKFATDTVDAIPLHVIEKQALAGWLEGQPDRVSTWVMAAGFKAALGGMLLIPGEEGRIEMALAGYGTADERARGRFHLAAVAPALPEGVYRLHGLEPGRAGEEALGWLLAGYAFDRYRAQNPAKALLIAPDGVDAARLEVIAKGEALTRDLINTPASDMGPDDLEAACVDLAARHGAR</sequence>
<organism evidence="2">
    <name type="scientific">hydrothermal vent metagenome</name>
    <dbReference type="NCBI Taxonomy" id="652676"/>
    <lineage>
        <taxon>unclassified sequences</taxon>
        <taxon>metagenomes</taxon>
        <taxon>ecological metagenomes</taxon>
    </lineage>
</organism>